<reference evidence="2" key="2">
    <citation type="submission" date="2023-07" db="EMBL/GenBank/DDBJ databases">
        <title>Duganella aceri sp. nov., isolated from tree sap.</title>
        <authorList>
            <person name="Kim I.S."/>
        </authorList>
    </citation>
    <scope>NUCLEOTIDE SEQUENCE [LARGE SCALE GENOMIC DNA]</scope>
    <source>
        <strain evidence="2">SAP-35</strain>
    </source>
</reference>
<evidence type="ECO:0000313" key="2">
    <source>
        <dbReference type="Proteomes" id="UP000666369"/>
    </source>
</evidence>
<dbReference type="Proteomes" id="UP000666369">
    <property type="component" value="Unassembled WGS sequence"/>
</dbReference>
<keyword evidence="2" id="KW-1185">Reference proteome</keyword>
<comment type="caution">
    <text evidence="1">The sequence shown here is derived from an EMBL/GenBank/DDBJ whole genome shotgun (WGS) entry which is preliminary data.</text>
</comment>
<organism evidence="1 2">
    <name type="scientific">Duganella aceris</name>
    <dbReference type="NCBI Taxonomy" id="2703883"/>
    <lineage>
        <taxon>Bacteria</taxon>
        <taxon>Pseudomonadati</taxon>
        <taxon>Pseudomonadota</taxon>
        <taxon>Betaproteobacteria</taxon>
        <taxon>Burkholderiales</taxon>
        <taxon>Oxalobacteraceae</taxon>
        <taxon>Telluria group</taxon>
        <taxon>Duganella</taxon>
    </lineage>
</organism>
<sequence length="79" mass="8992">MLEQLSKPTPVLLPVAIDLWDTRHIAAYLKRSVDTVRDDIITLPSFPRPIRLPVKGTARAQALFKAREVVAWAERQTSR</sequence>
<evidence type="ECO:0000313" key="1">
    <source>
        <dbReference type="EMBL" id="NGZ87532.1"/>
    </source>
</evidence>
<protein>
    <recommendedName>
        <fullName evidence="3">AlpA family phage regulatory protein</fullName>
    </recommendedName>
</protein>
<evidence type="ECO:0008006" key="3">
    <source>
        <dbReference type="Google" id="ProtNLM"/>
    </source>
</evidence>
<reference evidence="1 2" key="1">
    <citation type="submission" date="2020-01" db="EMBL/GenBank/DDBJ databases">
        <authorList>
            <person name="Lee S.D."/>
        </authorList>
    </citation>
    <scope>NUCLEOTIDE SEQUENCE [LARGE SCALE GENOMIC DNA]</scope>
    <source>
        <strain evidence="1 2">SAP-35</strain>
    </source>
</reference>
<name>A0ABX0FSV9_9BURK</name>
<proteinExistence type="predicted"/>
<accession>A0ABX0FSV9</accession>
<dbReference type="EMBL" id="JAADJT010000013">
    <property type="protein sequence ID" value="NGZ87532.1"/>
    <property type="molecule type" value="Genomic_DNA"/>
</dbReference>
<gene>
    <name evidence="1" type="ORF">GW587_25135</name>
</gene>